<dbReference type="Proteomes" id="UP000309340">
    <property type="component" value="Unassembled WGS sequence"/>
</dbReference>
<accession>A0A4U0W077</accession>
<organism evidence="1 2">
    <name type="scientific">Friedmanniomyces simplex</name>
    <dbReference type="NCBI Taxonomy" id="329884"/>
    <lineage>
        <taxon>Eukaryota</taxon>
        <taxon>Fungi</taxon>
        <taxon>Dikarya</taxon>
        <taxon>Ascomycota</taxon>
        <taxon>Pezizomycotina</taxon>
        <taxon>Dothideomycetes</taxon>
        <taxon>Dothideomycetidae</taxon>
        <taxon>Mycosphaerellales</taxon>
        <taxon>Teratosphaeriaceae</taxon>
        <taxon>Friedmanniomyces</taxon>
    </lineage>
</organism>
<sequence length="203" mass="22514">MGGHTLHVWLGGSDDGLYHSICQADTDDEAAAKNIKALGTPVLSEDHCERHMYCKHWALPPLKERRLSLHILRACRQIHKEAALIAFTSNTLSVGRTPTECLQRMIPAQARAIRSIVFEDGEASLRHANILESKLKGLKHVVAYKKFLPIETATVAVYAGTKKAFDRDGVDKATIDKLAGEVERWLTAPSDGLTWKQRHATAK</sequence>
<protein>
    <submittedName>
        <fullName evidence="1">Uncharacterized protein</fullName>
    </submittedName>
</protein>
<proteinExistence type="predicted"/>
<keyword evidence="2" id="KW-1185">Reference proteome</keyword>
<name>A0A4U0W077_9PEZI</name>
<dbReference type="OrthoDB" id="5413827at2759"/>
<evidence type="ECO:0000313" key="2">
    <source>
        <dbReference type="Proteomes" id="UP000309340"/>
    </source>
</evidence>
<comment type="caution">
    <text evidence="1">The sequence shown here is derived from an EMBL/GenBank/DDBJ whole genome shotgun (WGS) entry which is preliminary data.</text>
</comment>
<dbReference type="EMBL" id="NAJQ01001638">
    <property type="protein sequence ID" value="TKA55303.1"/>
    <property type="molecule type" value="Genomic_DNA"/>
</dbReference>
<evidence type="ECO:0000313" key="1">
    <source>
        <dbReference type="EMBL" id="TKA55303.1"/>
    </source>
</evidence>
<gene>
    <name evidence="1" type="ORF">B0A55_12299</name>
</gene>
<reference evidence="1 2" key="1">
    <citation type="submission" date="2017-03" db="EMBL/GenBank/DDBJ databases">
        <title>Genomes of endolithic fungi from Antarctica.</title>
        <authorList>
            <person name="Coleine C."/>
            <person name="Masonjones S."/>
            <person name="Stajich J.E."/>
        </authorList>
    </citation>
    <scope>NUCLEOTIDE SEQUENCE [LARGE SCALE GENOMIC DNA]</scope>
    <source>
        <strain evidence="1 2">CCFEE 5184</strain>
    </source>
</reference>
<dbReference type="AlphaFoldDB" id="A0A4U0W077"/>